<sequence>MKSVVTVDSFKTLQTTSSLCKAAKVTRGQLRLYEDEGLISPQSRTEAGYRQYGPDTQDRLKAIMHLKELGFTLAEIALLLSDRDNGDIDGQAMVRLAGEVLSKIDERIAGLQVIRGYVAPVAVGDMSVLQDEDCNFVFDFMTALATEKTKVRA</sequence>
<dbReference type="AlphaFoldDB" id="A0A2S0N413"/>
<name>A0A2S0N413_9BURK</name>
<keyword evidence="7" id="KW-1185">Reference proteome</keyword>
<evidence type="ECO:0000256" key="2">
    <source>
        <dbReference type="ARBA" id="ARBA00023015"/>
    </source>
</evidence>
<keyword evidence="4" id="KW-0804">Transcription</keyword>
<dbReference type="Proteomes" id="UP000239326">
    <property type="component" value="Chromosome"/>
</dbReference>
<dbReference type="GO" id="GO:0003677">
    <property type="term" value="F:DNA binding"/>
    <property type="evidence" value="ECO:0007669"/>
    <property type="project" value="UniProtKB-KW"/>
</dbReference>
<protein>
    <recommendedName>
        <fullName evidence="5">HTH merR-type domain-containing protein</fullName>
    </recommendedName>
</protein>
<dbReference type="Pfam" id="PF13411">
    <property type="entry name" value="MerR_1"/>
    <property type="match status" value="1"/>
</dbReference>
<evidence type="ECO:0000256" key="1">
    <source>
        <dbReference type="ARBA" id="ARBA00022491"/>
    </source>
</evidence>
<accession>A0A2S0N413</accession>
<organism evidence="6 7">
    <name type="scientific">Simplicispira suum</name>
    <dbReference type="NCBI Taxonomy" id="2109915"/>
    <lineage>
        <taxon>Bacteria</taxon>
        <taxon>Pseudomonadati</taxon>
        <taxon>Pseudomonadota</taxon>
        <taxon>Betaproteobacteria</taxon>
        <taxon>Burkholderiales</taxon>
        <taxon>Comamonadaceae</taxon>
        <taxon>Simplicispira</taxon>
    </lineage>
</organism>
<evidence type="ECO:0000313" key="7">
    <source>
        <dbReference type="Proteomes" id="UP000239326"/>
    </source>
</evidence>
<dbReference type="InterPro" id="IPR009061">
    <property type="entry name" value="DNA-bd_dom_put_sf"/>
</dbReference>
<keyword evidence="3" id="KW-0238">DNA-binding</keyword>
<evidence type="ECO:0000256" key="4">
    <source>
        <dbReference type="ARBA" id="ARBA00023163"/>
    </source>
</evidence>
<keyword evidence="2" id="KW-0805">Transcription regulation</keyword>
<evidence type="ECO:0000313" key="6">
    <source>
        <dbReference type="EMBL" id="AVO42856.1"/>
    </source>
</evidence>
<feature type="domain" description="HTH merR-type" evidence="5">
    <location>
        <begin position="15"/>
        <end position="82"/>
    </location>
</feature>
<evidence type="ECO:0000256" key="3">
    <source>
        <dbReference type="ARBA" id="ARBA00023125"/>
    </source>
</evidence>
<dbReference type="SUPFAM" id="SSF46955">
    <property type="entry name" value="Putative DNA-binding domain"/>
    <property type="match status" value="1"/>
</dbReference>
<dbReference type="InterPro" id="IPR000551">
    <property type="entry name" value="MerR-type_HTH_dom"/>
</dbReference>
<dbReference type="EMBL" id="CP027669">
    <property type="protein sequence ID" value="AVO42856.1"/>
    <property type="molecule type" value="Genomic_DNA"/>
</dbReference>
<dbReference type="KEGG" id="simp:C6571_17535"/>
<dbReference type="Gene3D" id="1.10.1660.10">
    <property type="match status" value="1"/>
</dbReference>
<gene>
    <name evidence="6" type="ORF">C6571_17535</name>
</gene>
<proteinExistence type="predicted"/>
<dbReference type="RefSeq" id="WP_106447831.1">
    <property type="nucleotide sequence ID" value="NZ_CP027669.1"/>
</dbReference>
<dbReference type="PANTHER" id="PTHR30204:SF69">
    <property type="entry name" value="MERR-FAMILY TRANSCRIPTIONAL REGULATOR"/>
    <property type="match status" value="1"/>
</dbReference>
<evidence type="ECO:0000259" key="5">
    <source>
        <dbReference type="PROSITE" id="PS50937"/>
    </source>
</evidence>
<dbReference type="InterPro" id="IPR047057">
    <property type="entry name" value="MerR_fam"/>
</dbReference>
<dbReference type="SMART" id="SM00422">
    <property type="entry name" value="HTH_MERR"/>
    <property type="match status" value="1"/>
</dbReference>
<reference evidence="6 7" key="1">
    <citation type="submission" date="2018-03" db="EMBL/GenBank/DDBJ databases">
        <title>Genome sequencing of Simplicispira sp.</title>
        <authorList>
            <person name="Kim S.-J."/>
            <person name="Heo J."/>
            <person name="Kwon S.-W."/>
        </authorList>
    </citation>
    <scope>NUCLEOTIDE SEQUENCE [LARGE SCALE GENOMIC DNA]</scope>
    <source>
        <strain evidence="6 7">SC1-8</strain>
    </source>
</reference>
<dbReference type="PANTHER" id="PTHR30204">
    <property type="entry name" value="REDOX-CYCLING DRUG-SENSING TRANSCRIPTIONAL ACTIVATOR SOXR"/>
    <property type="match status" value="1"/>
</dbReference>
<dbReference type="GO" id="GO:0003700">
    <property type="term" value="F:DNA-binding transcription factor activity"/>
    <property type="evidence" value="ECO:0007669"/>
    <property type="project" value="InterPro"/>
</dbReference>
<keyword evidence="1" id="KW-0678">Repressor</keyword>
<dbReference type="OrthoDB" id="9808480at2"/>
<dbReference type="PROSITE" id="PS50937">
    <property type="entry name" value="HTH_MERR_2"/>
    <property type="match status" value="1"/>
</dbReference>